<dbReference type="InterPro" id="IPR013325">
    <property type="entry name" value="RNA_pol_sigma_r2"/>
</dbReference>
<dbReference type="CDD" id="cd06171">
    <property type="entry name" value="Sigma70_r4"/>
    <property type="match status" value="1"/>
</dbReference>
<dbReference type="InterPro" id="IPR000838">
    <property type="entry name" value="RNA_pol_sigma70_ECF_CS"/>
</dbReference>
<protein>
    <recommendedName>
        <fullName evidence="6">RNA polymerase sigma factor</fullName>
    </recommendedName>
</protein>
<evidence type="ECO:0000256" key="2">
    <source>
        <dbReference type="ARBA" id="ARBA00023015"/>
    </source>
</evidence>
<dbReference type="Pfam" id="PF04542">
    <property type="entry name" value="Sigma70_r2"/>
    <property type="match status" value="1"/>
</dbReference>
<dbReference type="SUPFAM" id="SSF88659">
    <property type="entry name" value="Sigma3 and sigma4 domains of RNA polymerase sigma factors"/>
    <property type="match status" value="1"/>
</dbReference>
<dbReference type="Proteomes" id="UP000054099">
    <property type="component" value="Unassembled WGS sequence"/>
</dbReference>
<keyword evidence="4 6" id="KW-0238">DNA-binding</keyword>
<evidence type="ECO:0000259" key="8">
    <source>
        <dbReference type="Pfam" id="PF08281"/>
    </source>
</evidence>
<dbReference type="GO" id="GO:0003677">
    <property type="term" value="F:DNA binding"/>
    <property type="evidence" value="ECO:0007669"/>
    <property type="project" value="UniProtKB-KW"/>
</dbReference>
<dbReference type="InterPro" id="IPR013324">
    <property type="entry name" value="RNA_pol_sigma_r3/r4-like"/>
</dbReference>
<comment type="similarity">
    <text evidence="1 6">Belongs to the sigma-70 factor family. ECF subfamily.</text>
</comment>
<dbReference type="InterPro" id="IPR039425">
    <property type="entry name" value="RNA_pol_sigma-70-like"/>
</dbReference>
<proteinExistence type="inferred from homology"/>
<sequence>MNDSFDRLYGDYHQSLFQFIFYMVRDREAAEDIVQEVYIKVLKAYQTFQGKSSEKTWLYSIARHVTIDWIRKQNRRKKKLLFFNLSQKENQLADLQPLPDEFVTQKESVKELYRALGSCTIQQQQVLVLRYIQSLSITETAAILGWTESKVKTTQHRGLKKLKGLLDQRPGLEEEWKDGIV</sequence>
<organism evidence="9 10">
    <name type="scientific">Fictibacillus enclensis</name>
    <dbReference type="NCBI Taxonomy" id="1017270"/>
    <lineage>
        <taxon>Bacteria</taxon>
        <taxon>Bacillati</taxon>
        <taxon>Bacillota</taxon>
        <taxon>Bacilli</taxon>
        <taxon>Bacillales</taxon>
        <taxon>Fictibacillaceae</taxon>
        <taxon>Fictibacillus</taxon>
    </lineage>
</organism>
<dbReference type="PROSITE" id="PS01063">
    <property type="entry name" value="SIGMA70_ECF"/>
    <property type="match status" value="1"/>
</dbReference>
<dbReference type="SUPFAM" id="SSF88946">
    <property type="entry name" value="Sigma2 domain of RNA polymerase sigma factors"/>
    <property type="match status" value="1"/>
</dbReference>
<name>A0A0V8IRD2_9BACL</name>
<keyword evidence="5 6" id="KW-0804">Transcription</keyword>
<evidence type="ECO:0000313" key="9">
    <source>
        <dbReference type="EMBL" id="KSU77362.1"/>
    </source>
</evidence>
<evidence type="ECO:0000256" key="5">
    <source>
        <dbReference type="ARBA" id="ARBA00023163"/>
    </source>
</evidence>
<dbReference type="GO" id="GO:0006352">
    <property type="term" value="P:DNA-templated transcription initiation"/>
    <property type="evidence" value="ECO:0007669"/>
    <property type="project" value="InterPro"/>
</dbReference>
<keyword evidence="10" id="KW-1185">Reference proteome</keyword>
<dbReference type="OrthoDB" id="9794508at2"/>
<dbReference type="InterPro" id="IPR007627">
    <property type="entry name" value="RNA_pol_sigma70_r2"/>
</dbReference>
<dbReference type="Pfam" id="PF08281">
    <property type="entry name" value="Sigma70_r4_2"/>
    <property type="match status" value="1"/>
</dbReference>
<dbReference type="EMBL" id="LNQN01000010">
    <property type="protein sequence ID" value="KSU77362.1"/>
    <property type="molecule type" value="Genomic_DNA"/>
</dbReference>
<comment type="caution">
    <text evidence="9">The sequence shown here is derived from an EMBL/GenBank/DDBJ whole genome shotgun (WGS) entry which is preliminary data.</text>
</comment>
<keyword evidence="3 6" id="KW-0731">Sigma factor</keyword>
<dbReference type="InterPro" id="IPR013249">
    <property type="entry name" value="RNA_pol_sigma70_r4_t2"/>
</dbReference>
<dbReference type="RefSeq" id="WP_061975825.1">
    <property type="nucleotide sequence ID" value="NZ_CP126109.1"/>
</dbReference>
<dbReference type="PANTHER" id="PTHR43133:SF60">
    <property type="entry name" value="RNA POLYMERASE SIGMA FACTOR SIGV"/>
    <property type="match status" value="1"/>
</dbReference>
<dbReference type="AlphaFoldDB" id="A0A0V8IRD2"/>
<dbReference type="GO" id="GO:0006950">
    <property type="term" value="P:response to stress"/>
    <property type="evidence" value="ECO:0007669"/>
    <property type="project" value="UniProtKB-ARBA"/>
</dbReference>
<evidence type="ECO:0000256" key="4">
    <source>
        <dbReference type="ARBA" id="ARBA00023125"/>
    </source>
</evidence>
<dbReference type="PANTHER" id="PTHR43133">
    <property type="entry name" value="RNA POLYMERASE ECF-TYPE SIGMA FACTO"/>
    <property type="match status" value="1"/>
</dbReference>
<keyword evidence="2 6" id="KW-0805">Transcription regulation</keyword>
<feature type="domain" description="RNA polymerase sigma factor 70 region 4 type 2" evidence="8">
    <location>
        <begin position="111"/>
        <end position="162"/>
    </location>
</feature>
<gene>
    <name evidence="9" type="ORF">AS030_22110</name>
</gene>
<evidence type="ECO:0000256" key="1">
    <source>
        <dbReference type="ARBA" id="ARBA00010641"/>
    </source>
</evidence>
<accession>A0A0V8IRD2</accession>
<feature type="domain" description="RNA polymerase sigma-70 region 2" evidence="7">
    <location>
        <begin position="8"/>
        <end position="76"/>
    </location>
</feature>
<evidence type="ECO:0000313" key="10">
    <source>
        <dbReference type="Proteomes" id="UP000054099"/>
    </source>
</evidence>
<dbReference type="NCBIfam" id="TIGR02937">
    <property type="entry name" value="sigma70-ECF"/>
    <property type="match status" value="1"/>
</dbReference>
<dbReference type="Gene3D" id="1.10.10.10">
    <property type="entry name" value="Winged helix-like DNA-binding domain superfamily/Winged helix DNA-binding domain"/>
    <property type="match status" value="1"/>
</dbReference>
<dbReference type="InterPro" id="IPR014284">
    <property type="entry name" value="RNA_pol_sigma-70_dom"/>
</dbReference>
<evidence type="ECO:0000256" key="3">
    <source>
        <dbReference type="ARBA" id="ARBA00023082"/>
    </source>
</evidence>
<dbReference type="GO" id="GO:0016987">
    <property type="term" value="F:sigma factor activity"/>
    <property type="evidence" value="ECO:0007669"/>
    <property type="project" value="UniProtKB-KW"/>
</dbReference>
<dbReference type="Gene3D" id="1.10.1740.10">
    <property type="match status" value="1"/>
</dbReference>
<reference evidence="9 10" key="1">
    <citation type="journal article" date="2014" name="Antonie Van Leeuwenhoek">
        <title>Fictibacillus enclensis sp. nov., isolated from marine sediment.</title>
        <authorList>
            <person name="Dastager S.G."/>
            <person name="Mawlankar R."/>
            <person name="Srinivasan K."/>
            <person name="Tang S.K."/>
            <person name="Lee J.C."/>
            <person name="Ramana V.V."/>
            <person name="Shouche Y.S."/>
        </authorList>
    </citation>
    <scope>NUCLEOTIDE SEQUENCE [LARGE SCALE GENOMIC DNA]</scope>
    <source>
        <strain evidence="9 10">NIO-1003</strain>
    </source>
</reference>
<evidence type="ECO:0000256" key="6">
    <source>
        <dbReference type="RuleBase" id="RU000716"/>
    </source>
</evidence>
<evidence type="ECO:0000259" key="7">
    <source>
        <dbReference type="Pfam" id="PF04542"/>
    </source>
</evidence>
<dbReference type="InterPro" id="IPR036388">
    <property type="entry name" value="WH-like_DNA-bd_sf"/>
</dbReference>